<dbReference type="EMBL" id="CP015217">
    <property type="protein sequence ID" value="AOP32641.1"/>
    <property type="molecule type" value="Genomic_DNA"/>
</dbReference>
<dbReference type="InterPro" id="IPR046487">
    <property type="entry name" value="DUF6580"/>
</dbReference>
<accession>A0A1D7USV9</accession>
<keyword evidence="1" id="KW-1133">Transmembrane helix</keyword>
<dbReference type="RefSeq" id="WP_069605891.1">
    <property type="nucleotide sequence ID" value="NZ_CP015217.1"/>
</dbReference>
<dbReference type="Proteomes" id="UP000094197">
    <property type="component" value="Chromosome 1"/>
</dbReference>
<keyword evidence="1" id="KW-0812">Transmembrane</keyword>
<evidence type="ECO:0000313" key="3">
    <source>
        <dbReference type="Proteomes" id="UP000094197"/>
    </source>
</evidence>
<sequence length="174" mass="18957">MIRSKSLIVFSLILIAVASRYFPHPANFTPILAISLFAGAHFASKKLSLILPIVALLISDMIIGFHDLMPVVYGMSLLLVVMGWQLRASSSVGRIALSSVIGSVAFFAVTNFFVWLTSGMYSLDLSGFVQCYIMAIPFFPNGLLGDLFYTTVLFGAFALIEKAGWLKLSPVPVK</sequence>
<evidence type="ECO:0008006" key="4">
    <source>
        <dbReference type="Google" id="ProtNLM"/>
    </source>
</evidence>
<organism evidence="2 3">
    <name type="scientific">Leptospira tipperaryensis</name>
    <dbReference type="NCBI Taxonomy" id="2564040"/>
    <lineage>
        <taxon>Bacteria</taxon>
        <taxon>Pseudomonadati</taxon>
        <taxon>Spirochaetota</taxon>
        <taxon>Spirochaetia</taxon>
        <taxon>Leptospirales</taxon>
        <taxon>Leptospiraceae</taxon>
        <taxon>Leptospira</taxon>
    </lineage>
</organism>
<feature type="transmembrane region" description="Helical" evidence="1">
    <location>
        <begin position="138"/>
        <end position="160"/>
    </location>
</feature>
<gene>
    <name evidence="2" type="ORF">A0128_01390</name>
</gene>
<keyword evidence="3" id="KW-1185">Reference proteome</keyword>
<protein>
    <recommendedName>
        <fullName evidence="4">Rod shape-determining protein MreD</fullName>
    </recommendedName>
</protein>
<dbReference type="Pfam" id="PF20221">
    <property type="entry name" value="DUF6580"/>
    <property type="match status" value="1"/>
</dbReference>
<dbReference type="AlphaFoldDB" id="A0A1D7USV9"/>
<name>A0A1D7USV9_9LEPT</name>
<dbReference type="KEGG" id="laj:A0128_01390"/>
<evidence type="ECO:0000256" key="1">
    <source>
        <dbReference type="SAM" id="Phobius"/>
    </source>
</evidence>
<proteinExistence type="predicted"/>
<reference evidence="2 3" key="1">
    <citation type="submission" date="2016-04" db="EMBL/GenBank/DDBJ databases">
        <title>Complete genome seqeunce of Leptospira alstonii serovar Room22.</title>
        <authorList>
            <person name="Nally J.E."/>
            <person name="Bayles D.O."/>
            <person name="Hurley D."/>
            <person name="Fanning S."/>
            <person name="McMahon B.J."/>
            <person name="Arent Z."/>
        </authorList>
    </citation>
    <scope>NUCLEOTIDE SEQUENCE [LARGE SCALE GENOMIC DNA]</scope>
    <source>
        <strain evidence="2 3">GWTS #1</strain>
    </source>
</reference>
<keyword evidence="1" id="KW-0472">Membrane</keyword>
<feature type="transmembrane region" description="Helical" evidence="1">
    <location>
        <begin position="95"/>
        <end position="118"/>
    </location>
</feature>
<feature type="transmembrane region" description="Helical" evidence="1">
    <location>
        <begin position="71"/>
        <end position="88"/>
    </location>
</feature>
<evidence type="ECO:0000313" key="2">
    <source>
        <dbReference type="EMBL" id="AOP32641.1"/>
    </source>
</evidence>
<dbReference type="OrthoDB" id="9806699at2"/>